<dbReference type="RefSeq" id="XP_009649060.1">
    <property type="nucleotide sequence ID" value="XM_009650765.1"/>
</dbReference>
<keyword evidence="2" id="KW-1185">Reference proteome</keyword>
<proteinExistence type="predicted"/>
<dbReference type="EMBL" id="DS572701">
    <property type="protein sequence ID" value="EGY22880.1"/>
    <property type="molecule type" value="Genomic_DNA"/>
</dbReference>
<organism evidence="1 2">
    <name type="scientific">Verticillium dahliae (strain VdLs.17 / ATCC MYA-4575 / FGSC 10137)</name>
    <name type="common">Verticillium wilt</name>
    <dbReference type="NCBI Taxonomy" id="498257"/>
    <lineage>
        <taxon>Eukaryota</taxon>
        <taxon>Fungi</taxon>
        <taxon>Dikarya</taxon>
        <taxon>Ascomycota</taxon>
        <taxon>Pezizomycotina</taxon>
        <taxon>Sordariomycetes</taxon>
        <taxon>Hypocreomycetidae</taxon>
        <taxon>Glomerellales</taxon>
        <taxon>Plectosphaerellaceae</taxon>
        <taxon>Verticillium</taxon>
    </lineage>
</organism>
<dbReference type="KEGG" id="vda:VDAG_04318"/>
<evidence type="ECO:0000313" key="1">
    <source>
        <dbReference type="EMBL" id="EGY22880.1"/>
    </source>
</evidence>
<accession>G2X1Z4</accession>
<dbReference type="InParanoid" id="G2X1Z4"/>
<name>G2X1Z4_VERDV</name>
<evidence type="ECO:0000313" key="2">
    <source>
        <dbReference type="Proteomes" id="UP000001611"/>
    </source>
</evidence>
<gene>
    <name evidence="1" type="ORF">VDAG_04318</name>
</gene>
<sequence length="172" mass="18827">MNARYLPDLSSWHDSRIQPNAAPEVLLQCNGRLELTNVVDLLTLLFAELPSKDDTILHVEASNPDNRLSKAQTATLTRIAHILRHDFGVGASINGQVVVVCISFGEVLLQVELIKYKGLQVAPAELEALLLSHPAYIVTDVNKISEGEVQASVKRELASYERLRGGGEFPSS</sequence>
<dbReference type="GeneID" id="20705781"/>
<dbReference type="Proteomes" id="UP000001611">
    <property type="component" value="Chromosome 1"/>
</dbReference>
<dbReference type="HOGENOM" id="CLU_1556458_0_0_1"/>
<evidence type="ECO:0008006" key="3">
    <source>
        <dbReference type="Google" id="ProtNLM"/>
    </source>
</evidence>
<protein>
    <recommendedName>
        <fullName evidence="3">AMP-binding enzyme C-terminal domain-containing protein</fullName>
    </recommendedName>
</protein>
<reference evidence="1 2" key="1">
    <citation type="submission" date="2008-03" db="EMBL/GenBank/DDBJ databases">
        <title>The Genome Sequence of Verticillium dahliae VdLs.17.</title>
        <authorList>
            <consortium name="The Broad Institute Genome Sequencing Platform"/>
            <person name="Ma L.-J.J."/>
            <person name="Klosterman S.J."/>
            <person name="Subbarao K."/>
            <person name="Dobinson K."/>
            <person name="Veronese P."/>
            <person name="Kang S."/>
            <person name="Gold S.E."/>
            <person name="Young S."/>
            <person name="Jaffe D."/>
            <person name="Gnerre S."/>
            <person name="Berlin A."/>
            <person name="Heiman D."/>
            <person name="Hepburn T."/>
            <person name="Sykes S."/>
            <person name="Alvarado L."/>
            <person name="Kodira C.D."/>
            <person name="Lander E."/>
            <person name="Galagan J."/>
            <person name="Nusbaum C."/>
            <person name="Birren B."/>
        </authorList>
    </citation>
    <scope>NUCLEOTIDE SEQUENCE [LARGE SCALE GENOMIC DNA]</scope>
    <source>
        <strain evidence="2">VdLs.17 / ATCC MYA-4575 / FGSC 10137</strain>
    </source>
</reference>
<dbReference type="AlphaFoldDB" id="G2X1Z4"/>
<dbReference type="STRING" id="498257.G2X1Z4"/>